<protein>
    <recommendedName>
        <fullName evidence="4">UspA domain-containing protein</fullName>
    </recommendedName>
</protein>
<organism evidence="2 3">
    <name type="scientific">Cucumis sativus</name>
    <name type="common">Cucumber</name>
    <dbReference type="NCBI Taxonomy" id="3659"/>
    <lineage>
        <taxon>Eukaryota</taxon>
        <taxon>Viridiplantae</taxon>
        <taxon>Streptophyta</taxon>
        <taxon>Embryophyta</taxon>
        <taxon>Tracheophyta</taxon>
        <taxon>Spermatophyta</taxon>
        <taxon>Magnoliopsida</taxon>
        <taxon>eudicotyledons</taxon>
        <taxon>Gunneridae</taxon>
        <taxon>Pentapetalae</taxon>
        <taxon>rosids</taxon>
        <taxon>fabids</taxon>
        <taxon>Cucurbitales</taxon>
        <taxon>Cucurbitaceae</taxon>
        <taxon>Benincaseae</taxon>
        <taxon>Cucumis</taxon>
    </lineage>
</organism>
<dbReference type="PANTHER" id="PTHR46100">
    <property type="entry name" value="IMP2'P"/>
    <property type="match status" value="1"/>
</dbReference>
<accession>A0A0A0KMR5</accession>
<evidence type="ECO:0008006" key="4">
    <source>
        <dbReference type="Google" id="ProtNLM"/>
    </source>
</evidence>
<keyword evidence="3" id="KW-1185">Reference proteome</keyword>
<reference evidence="2 3" key="3">
    <citation type="journal article" date="2010" name="BMC Genomics">
        <title>Transcriptome sequencing and comparative analysis of cucumber flowers with different sex types.</title>
        <authorList>
            <person name="Guo S."/>
            <person name="Zheng Y."/>
            <person name="Joung J.G."/>
            <person name="Liu S."/>
            <person name="Zhang Z."/>
            <person name="Crasta O.R."/>
            <person name="Sobral B.W."/>
            <person name="Xu Y."/>
            <person name="Huang S."/>
            <person name="Fei Z."/>
        </authorList>
    </citation>
    <scope>NUCLEOTIDE SEQUENCE [LARGE SCALE GENOMIC DNA]</scope>
    <source>
        <strain evidence="3">cv. 9930</strain>
    </source>
</reference>
<gene>
    <name evidence="2" type="ORF">Csa_5G348060</name>
</gene>
<reference evidence="2 3" key="4">
    <citation type="journal article" date="2011" name="BMC Genomics">
        <title>RNA-Seq improves annotation of protein-coding genes in the cucumber genome.</title>
        <authorList>
            <person name="Li Z."/>
            <person name="Zhang Z."/>
            <person name="Yan P."/>
            <person name="Huang S."/>
            <person name="Fei Z."/>
            <person name="Lin K."/>
        </authorList>
    </citation>
    <scope>NUCLEOTIDE SEQUENCE [LARGE SCALE GENOMIC DNA]</scope>
    <source>
        <strain evidence="3">cv. 9930</strain>
    </source>
</reference>
<dbReference type="PANTHER" id="PTHR46100:SF1">
    <property type="entry name" value="OS02G0773200 PROTEIN"/>
    <property type="match status" value="1"/>
</dbReference>
<dbReference type="STRING" id="3659.A0A0A0KMR5"/>
<evidence type="ECO:0000313" key="3">
    <source>
        <dbReference type="Proteomes" id="UP000029981"/>
    </source>
</evidence>
<reference evidence="2 3" key="2">
    <citation type="journal article" date="2009" name="PLoS ONE">
        <title>An integrated genetic and cytogenetic map of the cucumber genome.</title>
        <authorList>
            <person name="Ren Y."/>
            <person name="Zhang Z."/>
            <person name="Liu J."/>
            <person name="Staub J.E."/>
            <person name="Han Y."/>
            <person name="Cheng Z."/>
            <person name="Li X."/>
            <person name="Lu J."/>
            <person name="Miao H."/>
            <person name="Kang H."/>
            <person name="Xie B."/>
            <person name="Gu X."/>
            <person name="Wang X."/>
            <person name="Du Y."/>
            <person name="Jin W."/>
            <person name="Huang S."/>
        </authorList>
    </citation>
    <scope>NUCLEOTIDE SEQUENCE [LARGE SCALE GENOMIC DNA]</scope>
    <source>
        <strain evidence="3">cv. 9930</strain>
    </source>
</reference>
<dbReference type="EMBL" id="CM002926">
    <property type="protein sequence ID" value="KGN50930.1"/>
    <property type="molecule type" value="Genomic_DNA"/>
</dbReference>
<dbReference type="Gramene" id="KGN50930">
    <property type="protein sequence ID" value="KGN50930"/>
    <property type="gene ID" value="Csa_5G348060"/>
</dbReference>
<keyword evidence="1" id="KW-0812">Transmembrane</keyword>
<name>A0A0A0KMR5_CUCSA</name>
<feature type="transmembrane region" description="Helical" evidence="1">
    <location>
        <begin position="144"/>
        <end position="163"/>
    </location>
</feature>
<proteinExistence type="predicted"/>
<evidence type="ECO:0000256" key="1">
    <source>
        <dbReference type="SAM" id="Phobius"/>
    </source>
</evidence>
<reference evidence="2 3" key="1">
    <citation type="journal article" date="2009" name="Nat. Genet.">
        <title>The genome of the cucumber, Cucumis sativus L.</title>
        <authorList>
            <person name="Huang S."/>
            <person name="Li R."/>
            <person name="Zhang Z."/>
            <person name="Li L."/>
            <person name="Gu X."/>
            <person name="Fan W."/>
            <person name="Lucas W.J."/>
            <person name="Wang X."/>
            <person name="Xie B."/>
            <person name="Ni P."/>
            <person name="Ren Y."/>
            <person name="Zhu H."/>
            <person name="Li J."/>
            <person name="Lin K."/>
            <person name="Jin W."/>
            <person name="Fei Z."/>
            <person name="Li G."/>
            <person name="Staub J."/>
            <person name="Kilian A."/>
            <person name="van der Vossen E.A."/>
            <person name="Wu Y."/>
            <person name="Guo J."/>
            <person name="He J."/>
            <person name="Jia Z."/>
            <person name="Ren Y."/>
            <person name="Tian G."/>
            <person name="Lu Y."/>
            <person name="Ruan J."/>
            <person name="Qian W."/>
            <person name="Wang M."/>
            <person name="Huang Q."/>
            <person name="Li B."/>
            <person name="Xuan Z."/>
            <person name="Cao J."/>
            <person name="Asan"/>
            <person name="Wu Z."/>
            <person name="Zhang J."/>
            <person name="Cai Q."/>
            <person name="Bai Y."/>
            <person name="Zhao B."/>
            <person name="Han Y."/>
            <person name="Li Y."/>
            <person name="Li X."/>
            <person name="Wang S."/>
            <person name="Shi Q."/>
            <person name="Liu S."/>
            <person name="Cho W.K."/>
            <person name="Kim J.Y."/>
            <person name="Xu Y."/>
            <person name="Heller-Uszynska K."/>
            <person name="Miao H."/>
            <person name="Cheng Z."/>
            <person name="Zhang S."/>
            <person name="Wu J."/>
            <person name="Yang Y."/>
            <person name="Kang H."/>
            <person name="Li M."/>
            <person name="Liang H."/>
            <person name="Ren X."/>
            <person name="Shi Z."/>
            <person name="Wen M."/>
            <person name="Jian M."/>
            <person name="Yang H."/>
            <person name="Zhang G."/>
            <person name="Yang Z."/>
            <person name="Chen R."/>
            <person name="Liu S."/>
            <person name="Li J."/>
            <person name="Ma L."/>
            <person name="Liu H."/>
            <person name="Zhou Y."/>
            <person name="Zhao J."/>
            <person name="Fang X."/>
            <person name="Li G."/>
            <person name="Fang L."/>
            <person name="Li Y."/>
            <person name="Liu D."/>
            <person name="Zheng H."/>
            <person name="Zhang Y."/>
            <person name="Qin N."/>
            <person name="Li Z."/>
            <person name="Yang G."/>
            <person name="Yang S."/>
            <person name="Bolund L."/>
            <person name="Kristiansen K."/>
            <person name="Zheng H."/>
            <person name="Li S."/>
            <person name="Zhang X."/>
            <person name="Yang H."/>
            <person name="Wang J."/>
            <person name="Sun R."/>
            <person name="Zhang B."/>
            <person name="Jiang S."/>
            <person name="Wang J."/>
            <person name="Du Y."/>
            <person name="Li S."/>
        </authorList>
    </citation>
    <scope>NUCLEOTIDE SEQUENCE [LARGE SCALE GENOMIC DNA]</scope>
    <source>
        <strain evidence="3">cv. 9930</strain>
    </source>
</reference>
<keyword evidence="1" id="KW-0472">Membrane</keyword>
<evidence type="ECO:0000313" key="2">
    <source>
        <dbReference type="EMBL" id="KGN50930.1"/>
    </source>
</evidence>
<sequence>MENSKNAANNLLKDGDHLILIHVQPPNSDTPTKLLFQDTSSPLIPLEQFREIKLEKQYGLSNDAEVLDILHNLATTKGVKVMAKVYWVIQERSCAKLLMILIFTHLFLEAEGIAWECEQPCGEKCFMSSNSGEREAIGTVKLQILIVKSSICPFLLHLFIIYYT</sequence>
<keyword evidence="1" id="KW-1133">Transmembrane helix</keyword>
<dbReference type="AlphaFoldDB" id="A0A0A0KMR5"/>
<dbReference type="Proteomes" id="UP000029981">
    <property type="component" value="Chromosome 5"/>
</dbReference>